<protein>
    <recommendedName>
        <fullName evidence="12">G-protein coupled receptors family 1 profile domain-containing protein</fullName>
    </recommendedName>
</protein>
<comment type="subcellular location">
    <subcellularLocation>
        <location evidence="1">Cell membrane</location>
        <topology evidence="1">Multi-pass membrane protein</topology>
    </subcellularLocation>
</comment>
<keyword evidence="9 10" id="KW-0807">Transducer</keyword>
<gene>
    <name evidence="13" type="ORF">EEDITHA_LOCUS14484</name>
</gene>
<sequence length="180" mass="20363">MYNRNRIFPAGYFPLPAVYCLTWICLDVLLCTASIMHLCTISVDRYLSLRYPMRFGRNKTRKRVTIKIVFVWILSTAMSLPLSLMYSKNEESVLIDGSCQIPDPLYKAIGSVISFYIPLGVMLLTYALTVQLLARQRKGLGQGWAAGWLGAIPIGIYDLSLDKNLKHQVFIKYSTISTAL</sequence>
<feature type="transmembrane region" description="Helical" evidence="11">
    <location>
        <begin position="64"/>
        <end position="86"/>
    </location>
</feature>
<evidence type="ECO:0000256" key="4">
    <source>
        <dbReference type="ARBA" id="ARBA00022692"/>
    </source>
</evidence>
<evidence type="ECO:0000256" key="6">
    <source>
        <dbReference type="ARBA" id="ARBA00023040"/>
    </source>
</evidence>
<dbReference type="InterPro" id="IPR017452">
    <property type="entry name" value="GPCR_Rhodpsn_7TM"/>
</dbReference>
<feature type="transmembrane region" description="Helical" evidence="11">
    <location>
        <begin position="106"/>
        <end position="128"/>
    </location>
</feature>
<organism evidence="13 14">
    <name type="scientific">Euphydryas editha</name>
    <name type="common">Edith's checkerspot</name>
    <dbReference type="NCBI Taxonomy" id="104508"/>
    <lineage>
        <taxon>Eukaryota</taxon>
        <taxon>Metazoa</taxon>
        <taxon>Ecdysozoa</taxon>
        <taxon>Arthropoda</taxon>
        <taxon>Hexapoda</taxon>
        <taxon>Insecta</taxon>
        <taxon>Pterygota</taxon>
        <taxon>Neoptera</taxon>
        <taxon>Endopterygota</taxon>
        <taxon>Lepidoptera</taxon>
        <taxon>Glossata</taxon>
        <taxon>Ditrysia</taxon>
        <taxon>Papilionoidea</taxon>
        <taxon>Nymphalidae</taxon>
        <taxon>Nymphalinae</taxon>
        <taxon>Euphydryas</taxon>
    </lineage>
</organism>
<keyword evidence="7 11" id="KW-0472">Membrane</keyword>
<comment type="caution">
    <text evidence="13">The sequence shown here is derived from an EMBL/GenBank/DDBJ whole genome shotgun (WGS) entry which is preliminary data.</text>
</comment>
<evidence type="ECO:0000256" key="10">
    <source>
        <dbReference type="RuleBase" id="RU000688"/>
    </source>
</evidence>
<dbReference type="PANTHER" id="PTHR24247:SF222">
    <property type="entry name" value="5-HYDROXYTRYPTAMINE (SEROTONIN) RECEPTOR 2B, ISOFORM E"/>
    <property type="match status" value="1"/>
</dbReference>
<dbReference type="Pfam" id="PF00001">
    <property type="entry name" value="7tm_1"/>
    <property type="match status" value="1"/>
</dbReference>
<dbReference type="PANTHER" id="PTHR24247">
    <property type="entry name" value="5-HYDROXYTRYPTAMINE RECEPTOR"/>
    <property type="match status" value="1"/>
</dbReference>
<keyword evidence="8 10" id="KW-0675">Receptor</keyword>
<evidence type="ECO:0000256" key="1">
    <source>
        <dbReference type="ARBA" id="ARBA00004651"/>
    </source>
</evidence>
<dbReference type="GO" id="GO:0030425">
    <property type="term" value="C:dendrite"/>
    <property type="evidence" value="ECO:0007669"/>
    <property type="project" value="TreeGrafter"/>
</dbReference>
<accession>A0AAU9UK55</accession>
<evidence type="ECO:0000313" key="14">
    <source>
        <dbReference type="Proteomes" id="UP001153954"/>
    </source>
</evidence>
<dbReference type="Gene3D" id="1.20.1070.10">
    <property type="entry name" value="Rhodopsin 7-helix transmembrane proteins"/>
    <property type="match status" value="1"/>
</dbReference>
<dbReference type="InterPro" id="IPR000276">
    <property type="entry name" value="GPCR_Rhodpsn"/>
</dbReference>
<dbReference type="GO" id="GO:0004993">
    <property type="term" value="F:G protein-coupled serotonin receptor activity"/>
    <property type="evidence" value="ECO:0007669"/>
    <property type="project" value="TreeGrafter"/>
</dbReference>
<evidence type="ECO:0000256" key="9">
    <source>
        <dbReference type="ARBA" id="ARBA00023224"/>
    </source>
</evidence>
<keyword evidence="6 10" id="KW-0297">G-protein coupled receptor</keyword>
<evidence type="ECO:0000256" key="11">
    <source>
        <dbReference type="SAM" id="Phobius"/>
    </source>
</evidence>
<evidence type="ECO:0000256" key="2">
    <source>
        <dbReference type="ARBA" id="ARBA00010663"/>
    </source>
</evidence>
<proteinExistence type="inferred from homology"/>
<dbReference type="SUPFAM" id="SSF81321">
    <property type="entry name" value="Family A G protein-coupled receptor-like"/>
    <property type="match status" value="1"/>
</dbReference>
<evidence type="ECO:0000256" key="3">
    <source>
        <dbReference type="ARBA" id="ARBA00022475"/>
    </source>
</evidence>
<dbReference type="EMBL" id="CAKOGL010000022">
    <property type="protein sequence ID" value="CAH2099523.1"/>
    <property type="molecule type" value="Genomic_DNA"/>
</dbReference>
<dbReference type="AlphaFoldDB" id="A0AAU9UK55"/>
<evidence type="ECO:0000256" key="8">
    <source>
        <dbReference type="ARBA" id="ARBA00023170"/>
    </source>
</evidence>
<keyword evidence="14" id="KW-1185">Reference proteome</keyword>
<name>A0AAU9UK55_EUPED</name>
<dbReference type="GO" id="GO:0030594">
    <property type="term" value="F:neurotransmitter receptor activity"/>
    <property type="evidence" value="ECO:0007669"/>
    <property type="project" value="TreeGrafter"/>
</dbReference>
<keyword evidence="4 10" id="KW-0812">Transmembrane</keyword>
<dbReference type="PROSITE" id="PS00237">
    <property type="entry name" value="G_PROTEIN_RECEP_F1_1"/>
    <property type="match status" value="1"/>
</dbReference>
<keyword evidence="5 11" id="KW-1133">Transmembrane helix</keyword>
<reference evidence="13" key="1">
    <citation type="submission" date="2022-03" db="EMBL/GenBank/DDBJ databases">
        <authorList>
            <person name="Tunstrom K."/>
        </authorList>
    </citation>
    <scope>NUCLEOTIDE SEQUENCE</scope>
</reference>
<comment type="similarity">
    <text evidence="2 10">Belongs to the G-protein coupled receptor 1 family.</text>
</comment>
<dbReference type="Proteomes" id="UP001153954">
    <property type="component" value="Unassembled WGS sequence"/>
</dbReference>
<evidence type="ECO:0000259" key="12">
    <source>
        <dbReference type="PROSITE" id="PS50262"/>
    </source>
</evidence>
<dbReference type="GO" id="GO:0045202">
    <property type="term" value="C:synapse"/>
    <property type="evidence" value="ECO:0007669"/>
    <property type="project" value="GOC"/>
</dbReference>
<dbReference type="GO" id="GO:0007210">
    <property type="term" value="P:serotonin receptor signaling pathway"/>
    <property type="evidence" value="ECO:0007669"/>
    <property type="project" value="TreeGrafter"/>
</dbReference>
<dbReference type="GO" id="GO:0005886">
    <property type="term" value="C:plasma membrane"/>
    <property type="evidence" value="ECO:0007669"/>
    <property type="project" value="UniProtKB-SubCell"/>
</dbReference>
<dbReference type="PRINTS" id="PR00237">
    <property type="entry name" value="GPCRRHODOPSN"/>
</dbReference>
<dbReference type="GO" id="GO:0007187">
    <property type="term" value="P:G protein-coupled receptor signaling pathway, coupled to cyclic nucleotide second messenger"/>
    <property type="evidence" value="ECO:0007669"/>
    <property type="project" value="TreeGrafter"/>
</dbReference>
<keyword evidence="3" id="KW-1003">Cell membrane</keyword>
<feature type="domain" description="G-protein coupled receptors family 1 profile" evidence="12">
    <location>
        <begin position="1"/>
        <end position="180"/>
    </location>
</feature>
<evidence type="ECO:0000313" key="13">
    <source>
        <dbReference type="EMBL" id="CAH2099523.1"/>
    </source>
</evidence>
<evidence type="ECO:0000256" key="7">
    <source>
        <dbReference type="ARBA" id="ARBA00023136"/>
    </source>
</evidence>
<dbReference type="GO" id="GO:0007268">
    <property type="term" value="P:chemical synaptic transmission"/>
    <property type="evidence" value="ECO:0007669"/>
    <property type="project" value="TreeGrafter"/>
</dbReference>
<evidence type="ECO:0000256" key="5">
    <source>
        <dbReference type="ARBA" id="ARBA00022989"/>
    </source>
</evidence>
<dbReference type="PROSITE" id="PS50262">
    <property type="entry name" value="G_PROTEIN_RECEP_F1_2"/>
    <property type="match status" value="1"/>
</dbReference>
<feature type="transmembrane region" description="Helical" evidence="11">
    <location>
        <begin position="16"/>
        <end position="43"/>
    </location>
</feature>